<dbReference type="Proteomes" id="UP000568109">
    <property type="component" value="Unassembled WGS sequence"/>
</dbReference>
<dbReference type="PIRSF" id="PIRSF037785">
    <property type="entry name" value="RecU"/>
    <property type="match status" value="1"/>
</dbReference>
<evidence type="ECO:0000256" key="9">
    <source>
        <dbReference type="ARBA" id="ARBA00023172"/>
    </source>
</evidence>
<protein>
    <recommendedName>
        <fullName evidence="12 13">Holliday junction resolvase RecU</fullName>
        <ecNumber evidence="13">3.1.21.10</ecNumber>
    </recommendedName>
    <alternativeName>
        <fullName evidence="13">Recombination protein U homolog</fullName>
    </alternativeName>
</protein>
<dbReference type="GO" id="GO:0003676">
    <property type="term" value="F:nucleic acid binding"/>
    <property type="evidence" value="ECO:0007669"/>
    <property type="project" value="InterPro"/>
</dbReference>
<keyword evidence="8 13" id="KW-0460">Magnesium</keyword>
<evidence type="ECO:0000256" key="13">
    <source>
        <dbReference type="HAMAP-Rule" id="MF_00130"/>
    </source>
</evidence>
<comment type="cofactor">
    <cofactor evidence="13">
        <name>Mg(2+)</name>
        <dbReference type="ChEBI" id="CHEBI:18420"/>
    </cofactor>
    <text evidence="13">Binds 1 Mg(2+) ion per subunit.</text>
</comment>
<comment type="subcellular location">
    <subcellularLocation>
        <location evidence="1 13">Cytoplasm</location>
    </subcellularLocation>
</comment>
<sequence>MDYPFKKEKNNVISNKSNLGANLERDINLTNRFYQEQEIALVYKNEIPIQVVRVEYPQRKQAKIVEAYYRTSSLPDYHGIYKGKYLSFDVKETNNKNSFPLSNIPQHQIEILQRTQKFNGIAFFIVHFKVKNKYFYLPIDFLTNFLNNKKAKSISYQIFEKELFSIPFNYNPRIDYLKVVDKFIE</sequence>
<keyword evidence="6 13" id="KW-0227">DNA damage</keyword>
<dbReference type="HAMAP" id="MF_00130">
    <property type="entry name" value="RecU"/>
    <property type="match status" value="1"/>
</dbReference>
<feature type="binding site" evidence="13">
    <location>
        <position position="76"/>
    </location>
    <ligand>
        <name>Mg(2+)</name>
        <dbReference type="ChEBI" id="CHEBI:18420"/>
    </ligand>
</feature>
<comment type="similarity">
    <text evidence="11 13">Belongs to the RecU family.</text>
</comment>
<evidence type="ECO:0000256" key="6">
    <source>
        <dbReference type="ARBA" id="ARBA00022763"/>
    </source>
</evidence>
<comment type="function">
    <text evidence="13">Endonuclease that resolves Holliday junction intermediates in genetic recombination. Cleaves mobile four-strand junctions by introducing symmetrical nicks in paired strands. Promotes annealing of linear ssDNA with homologous dsDNA. Required for DNA repair, homologous recombination and chromosome segregation.</text>
</comment>
<dbReference type="EMBL" id="JABUOH010000062">
    <property type="protein sequence ID" value="NWN46019.1"/>
    <property type="molecule type" value="Genomic_DNA"/>
</dbReference>
<evidence type="ECO:0000256" key="4">
    <source>
        <dbReference type="ARBA" id="ARBA00022723"/>
    </source>
</evidence>
<evidence type="ECO:0000256" key="11">
    <source>
        <dbReference type="ARBA" id="ARBA00023447"/>
    </source>
</evidence>
<keyword evidence="4 13" id="KW-0479">Metal-binding</keyword>
<comment type="caution">
    <text evidence="13">Lacks conserved residue(s) required for the propagation of feature annotation.</text>
</comment>
<organism evidence="14 15">
    <name type="scientific">Candidatus Phytoplasma pruni</name>
    <dbReference type="NCBI Taxonomy" id="479893"/>
    <lineage>
        <taxon>Bacteria</taxon>
        <taxon>Bacillati</taxon>
        <taxon>Mycoplasmatota</taxon>
        <taxon>Mollicutes</taxon>
        <taxon>Acholeplasmatales</taxon>
        <taxon>Acholeplasmataceae</taxon>
        <taxon>Candidatus Phytoplasma</taxon>
        <taxon>16SrIII (X-disease group)</taxon>
    </lineage>
</organism>
<gene>
    <name evidence="13 14" type="primary">recU</name>
    <name evidence="14" type="ORF">HR065_02900</name>
</gene>
<dbReference type="Pfam" id="PF03838">
    <property type="entry name" value="RecU"/>
    <property type="match status" value="1"/>
</dbReference>
<dbReference type="GO" id="GO:0006281">
    <property type="term" value="P:DNA repair"/>
    <property type="evidence" value="ECO:0007669"/>
    <property type="project" value="UniProtKB-UniRule"/>
</dbReference>
<dbReference type="NCBIfam" id="NF002581">
    <property type="entry name" value="PRK02234.1-2"/>
    <property type="match status" value="1"/>
</dbReference>
<dbReference type="GO" id="GO:0005737">
    <property type="term" value="C:cytoplasm"/>
    <property type="evidence" value="ECO:0007669"/>
    <property type="project" value="UniProtKB-SubCell"/>
</dbReference>
<dbReference type="EC" id="3.1.21.10" evidence="13"/>
<dbReference type="InterPro" id="IPR011856">
    <property type="entry name" value="tRNA_endonuc-like_dom_sf"/>
</dbReference>
<dbReference type="GO" id="GO:0008821">
    <property type="term" value="F:crossover junction DNA endonuclease activity"/>
    <property type="evidence" value="ECO:0007669"/>
    <property type="project" value="UniProtKB-EC"/>
</dbReference>
<dbReference type="InterPro" id="IPR004612">
    <property type="entry name" value="Resolv_RecU"/>
</dbReference>
<evidence type="ECO:0000313" key="14">
    <source>
        <dbReference type="EMBL" id="NWN46019.1"/>
    </source>
</evidence>
<proteinExistence type="inferred from homology"/>
<comment type="caution">
    <text evidence="14">The sequence shown here is derived from an EMBL/GenBank/DDBJ whole genome shotgun (WGS) entry which is preliminary data.</text>
</comment>
<evidence type="ECO:0000313" key="15">
    <source>
        <dbReference type="Proteomes" id="UP000568109"/>
    </source>
</evidence>
<reference evidence="14 15" key="1">
    <citation type="submission" date="2020-06" db="EMBL/GenBank/DDBJ databases">
        <title>Draft genome sequence of Candidatus Phytoplasma pruni (X-disease group, subgroup 16SrIII-B) strain ChTDIII from Argentina.</title>
        <authorList>
            <person name="Fernandez F.D."/>
            <person name="Zuebert C."/>
            <person name="Huettel B."/>
            <person name="Kube M."/>
            <person name="Conci L.R."/>
        </authorList>
    </citation>
    <scope>NUCLEOTIDE SEQUENCE [LARGE SCALE GENOMIC DNA]</scope>
    <source>
        <strain evidence="14 15">ChTDIII</strain>
    </source>
</reference>
<evidence type="ECO:0000256" key="5">
    <source>
        <dbReference type="ARBA" id="ARBA00022759"/>
    </source>
</evidence>
<keyword evidence="9 13" id="KW-0233">DNA recombination</keyword>
<keyword evidence="5 13" id="KW-0255">Endonuclease</keyword>
<dbReference type="AlphaFoldDB" id="A0A851HKR9"/>
<evidence type="ECO:0000256" key="7">
    <source>
        <dbReference type="ARBA" id="ARBA00022801"/>
    </source>
</evidence>
<name>A0A851HKR9_9MOLU</name>
<evidence type="ECO:0000256" key="10">
    <source>
        <dbReference type="ARBA" id="ARBA00023204"/>
    </source>
</evidence>
<evidence type="ECO:0000256" key="12">
    <source>
        <dbReference type="ARBA" id="ARBA00029523"/>
    </source>
</evidence>
<feature type="binding site" evidence="13">
    <location>
        <position position="108"/>
    </location>
    <ligand>
        <name>Mg(2+)</name>
        <dbReference type="ChEBI" id="CHEBI:18420"/>
    </ligand>
</feature>
<accession>A0A851HKR9</accession>
<keyword evidence="3 13" id="KW-0540">Nuclease</keyword>
<evidence type="ECO:0000256" key="8">
    <source>
        <dbReference type="ARBA" id="ARBA00022842"/>
    </source>
</evidence>
<evidence type="ECO:0000256" key="2">
    <source>
        <dbReference type="ARBA" id="ARBA00022490"/>
    </source>
</evidence>
<comment type="catalytic activity">
    <reaction evidence="13">
        <text>Endonucleolytic cleavage at a junction such as a reciprocal single-stranded crossover between two homologous DNA duplexes (Holliday junction).</text>
        <dbReference type="EC" id="3.1.21.10"/>
    </reaction>
</comment>
<evidence type="ECO:0000256" key="1">
    <source>
        <dbReference type="ARBA" id="ARBA00004496"/>
    </source>
</evidence>
<dbReference type="CDD" id="cd22354">
    <property type="entry name" value="RecU-like"/>
    <property type="match status" value="1"/>
</dbReference>
<keyword evidence="7 13" id="KW-0378">Hydrolase</keyword>
<dbReference type="GO" id="GO:0000287">
    <property type="term" value="F:magnesium ion binding"/>
    <property type="evidence" value="ECO:0007669"/>
    <property type="project" value="UniProtKB-UniRule"/>
</dbReference>
<keyword evidence="10 13" id="KW-0234">DNA repair</keyword>
<keyword evidence="2 13" id="KW-0963">Cytoplasm</keyword>
<feature type="site" description="Transition state stabilizer" evidence="13">
    <location>
        <position position="91"/>
    </location>
</feature>
<dbReference type="Gene3D" id="3.40.1350.10">
    <property type="match status" value="1"/>
</dbReference>
<evidence type="ECO:0000256" key="3">
    <source>
        <dbReference type="ARBA" id="ARBA00022722"/>
    </source>
</evidence>
<dbReference type="RefSeq" id="WP_178734402.1">
    <property type="nucleotide sequence ID" value="NZ_JABUOH010000062.1"/>
</dbReference>
<keyword evidence="15" id="KW-1185">Reference proteome</keyword>
<dbReference type="GO" id="GO:0006310">
    <property type="term" value="P:DNA recombination"/>
    <property type="evidence" value="ECO:0007669"/>
    <property type="project" value="UniProtKB-UniRule"/>
</dbReference>
<feature type="binding site" evidence="13">
    <location>
        <position position="89"/>
    </location>
    <ligand>
        <name>Mg(2+)</name>
        <dbReference type="ChEBI" id="CHEBI:18420"/>
    </ligand>
</feature>
<dbReference type="SUPFAM" id="SSF52980">
    <property type="entry name" value="Restriction endonuclease-like"/>
    <property type="match status" value="1"/>
</dbReference>
<dbReference type="InterPro" id="IPR011335">
    <property type="entry name" value="Restrct_endonuc-II-like"/>
</dbReference>
<dbReference type="GO" id="GO:0007059">
    <property type="term" value="P:chromosome segregation"/>
    <property type="evidence" value="ECO:0007669"/>
    <property type="project" value="UniProtKB-UniRule"/>
</dbReference>